<dbReference type="Proteomes" id="UP000009222">
    <property type="component" value="Chromosome"/>
</dbReference>
<dbReference type="KEGG" id="taz:TREAZ_0665"/>
<evidence type="ECO:0000256" key="2">
    <source>
        <dbReference type="ARBA" id="ARBA00001941"/>
    </source>
</evidence>
<organism evidence="9 10">
    <name type="scientific">Leadbettera azotonutricia (strain ATCC BAA-888 / DSM 13862 / ZAS-9)</name>
    <name type="common">Treponema azotonutricium</name>
    <dbReference type="NCBI Taxonomy" id="545695"/>
    <lineage>
        <taxon>Bacteria</taxon>
        <taxon>Pseudomonadati</taxon>
        <taxon>Spirochaetota</taxon>
        <taxon>Spirochaetia</taxon>
        <taxon>Spirochaetales</taxon>
        <taxon>Breznakiellaceae</taxon>
        <taxon>Leadbettera</taxon>
    </lineage>
</organism>
<dbReference type="InterPro" id="IPR050071">
    <property type="entry name" value="Dehydroquinate_synthase"/>
</dbReference>
<name>F5YAW4_LEAAZ</name>
<dbReference type="InterPro" id="IPR030960">
    <property type="entry name" value="DHQS/DOIS_N"/>
</dbReference>
<dbReference type="HOGENOM" id="CLU_001201_0_1_12"/>
<keyword evidence="6" id="KW-0170">Cobalt</keyword>
<feature type="domain" description="3-dehydroquinate synthase N-terminal" evidence="7">
    <location>
        <begin position="70"/>
        <end position="182"/>
    </location>
</feature>
<dbReference type="RefSeq" id="WP_015711296.1">
    <property type="nucleotide sequence ID" value="NC_015577.1"/>
</dbReference>
<dbReference type="PANTHER" id="PTHR43622:SF1">
    <property type="entry name" value="3-DEHYDROQUINATE SYNTHASE"/>
    <property type="match status" value="1"/>
</dbReference>
<feature type="domain" description="3-dehydroquinate synthase C-terminal" evidence="8">
    <location>
        <begin position="184"/>
        <end position="326"/>
    </location>
</feature>
<reference evidence="10" key="1">
    <citation type="submission" date="2009-12" db="EMBL/GenBank/DDBJ databases">
        <title>Complete sequence of Treponema azotonutricium strain ZAS-9.</title>
        <authorList>
            <person name="Tetu S.G."/>
            <person name="Matson E."/>
            <person name="Ren Q."/>
            <person name="Seshadri R."/>
            <person name="Elbourne L."/>
            <person name="Hassan K.A."/>
            <person name="Durkin A."/>
            <person name="Radune D."/>
            <person name="Mohamoud Y."/>
            <person name="Shay R."/>
            <person name="Jin S."/>
            <person name="Zhang X."/>
            <person name="Lucey K."/>
            <person name="Ballor N.R."/>
            <person name="Ottesen E."/>
            <person name="Rosenthal R."/>
            <person name="Allen A."/>
            <person name="Leadbetter J.R."/>
            <person name="Paulsen I.T."/>
        </authorList>
    </citation>
    <scope>NUCLEOTIDE SEQUENCE [LARGE SCALE GENOMIC DNA]</scope>
    <source>
        <strain evidence="10">ATCC BAA-888 / DSM 13862 / ZAS-9</strain>
    </source>
</reference>
<evidence type="ECO:0000259" key="8">
    <source>
        <dbReference type="Pfam" id="PF24621"/>
    </source>
</evidence>
<keyword evidence="3" id="KW-0479">Metal-binding</keyword>
<evidence type="ECO:0000313" key="10">
    <source>
        <dbReference type="Proteomes" id="UP000009222"/>
    </source>
</evidence>
<keyword evidence="4" id="KW-0520">NAD</keyword>
<dbReference type="SUPFAM" id="SSF56796">
    <property type="entry name" value="Dehydroquinate synthase-like"/>
    <property type="match status" value="1"/>
</dbReference>
<dbReference type="FunCoup" id="F5YAW4">
    <property type="interactions" value="390"/>
</dbReference>
<evidence type="ECO:0000256" key="5">
    <source>
        <dbReference type="ARBA" id="ARBA00023239"/>
    </source>
</evidence>
<keyword evidence="10" id="KW-1185">Reference proteome</keyword>
<proteinExistence type="predicted"/>
<evidence type="ECO:0000256" key="6">
    <source>
        <dbReference type="ARBA" id="ARBA00023285"/>
    </source>
</evidence>
<dbReference type="GO" id="GO:0009073">
    <property type="term" value="P:aromatic amino acid family biosynthetic process"/>
    <property type="evidence" value="ECO:0007669"/>
    <property type="project" value="InterPro"/>
</dbReference>
<dbReference type="eggNOG" id="COG0337">
    <property type="taxonomic scope" value="Bacteria"/>
</dbReference>
<dbReference type="Pfam" id="PF24621">
    <property type="entry name" value="DHQS_C"/>
    <property type="match status" value="1"/>
</dbReference>
<dbReference type="Gene3D" id="3.40.50.1970">
    <property type="match status" value="1"/>
</dbReference>
<dbReference type="Gene3D" id="1.20.1090.10">
    <property type="entry name" value="Dehydroquinate synthase-like - alpha domain"/>
    <property type="match status" value="1"/>
</dbReference>
<dbReference type="CDD" id="cd08195">
    <property type="entry name" value="DHQS"/>
    <property type="match status" value="1"/>
</dbReference>
<dbReference type="AlphaFoldDB" id="F5YAW4"/>
<evidence type="ECO:0000256" key="3">
    <source>
        <dbReference type="ARBA" id="ARBA00022723"/>
    </source>
</evidence>
<dbReference type="EC" id="4.2.3.4" evidence="9"/>
<comment type="cofactor">
    <cofactor evidence="2">
        <name>Co(2+)</name>
        <dbReference type="ChEBI" id="CHEBI:48828"/>
    </cofactor>
</comment>
<dbReference type="PIRSF" id="PIRSF001455">
    <property type="entry name" value="DHQ_synth"/>
    <property type="match status" value="1"/>
</dbReference>
<dbReference type="InParanoid" id="F5YAW4"/>
<dbReference type="InterPro" id="IPR056179">
    <property type="entry name" value="DHQS_C"/>
</dbReference>
<evidence type="ECO:0000256" key="4">
    <source>
        <dbReference type="ARBA" id="ARBA00023027"/>
    </source>
</evidence>
<dbReference type="EMBL" id="CP001841">
    <property type="protein sequence ID" value="AEF82397.1"/>
    <property type="molecule type" value="Genomic_DNA"/>
</dbReference>
<evidence type="ECO:0000256" key="1">
    <source>
        <dbReference type="ARBA" id="ARBA00001911"/>
    </source>
</evidence>
<protein>
    <submittedName>
        <fullName evidence="9">3-dehydroquinate synthase</fullName>
        <ecNumber evidence="9">4.2.3.4</ecNumber>
    </submittedName>
</protein>
<keyword evidence="5 9" id="KW-0456">Lyase</keyword>
<dbReference type="InterPro" id="IPR030963">
    <property type="entry name" value="DHQ_synth_fam"/>
</dbReference>
<dbReference type="PANTHER" id="PTHR43622">
    <property type="entry name" value="3-DEHYDROQUINATE SYNTHASE"/>
    <property type="match status" value="1"/>
</dbReference>
<evidence type="ECO:0000259" key="7">
    <source>
        <dbReference type="Pfam" id="PF01761"/>
    </source>
</evidence>
<dbReference type="GO" id="GO:0046872">
    <property type="term" value="F:metal ion binding"/>
    <property type="evidence" value="ECO:0007669"/>
    <property type="project" value="UniProtKB-KW"/>
</dbReference>
<comment type="cofactor">
    <cofactor evidence="1">
        <name>NAD(+)</name>
        <dbReference type="ChEBI" id="CHEBI:57540"/>
    </cofactor>
</comment>
<accession>F5YAW4</accession>
<reference evidence="9 10" key="2">
    <citation type="journal article" date="2011" name="ISME J.">
        <title>RNA-seq reveals cooperative metabolic interactions between two termite-gut spirochete species in co-culture.</title>
        <authorList>
            <person name="Rosenthal A.Z."/>
            <person name="Matson E.G."/>
            <person name="Eldar A."/>
            <person name="Leadbetter J.R."/>
        </authorList>
    </citation>
    <scope>NUCLEOTIDE SEQUENCE [LARGE SCALE GENOMIC DNA]</scope>
    <source>
        <strain evidence="10">ATCC BAA-888 / DSM 13862 / ZAS-9</strain>
    </source>
</reference>
<evidence type="ECO:0000313" key="9">
    <source>
        <dbReference type="EMBL" id="AEF82397.1"/>
    </source>
</evidence>
<gene>
    <name evidence="9" type="primary">aroB</name>
    <name evidence="9" type="ordered locus">TREAZ_0665</name>
</gene>
<sequence length="362" mass="38986">MPKFTYNFNFGGQNSAVFIQDSLPGIEDLQNSGIHAPEDKSRRILLVCDANTQPIARKIQESSETLIPVCVLQSGETHKNWASAEAIIKAAREAGLGRDGLFVGIGGGVISDLTAFAASVYMRGAKLSLVSTTLLGMADAALGGKAGFDYLGIKNLVGTFYPASRVFMPLCSLETLPQREWKSGMAELIKTAILSDADFLNQIKTLKQGRENLDACIAKAVEFKGRIVEQDPKETGKMRALLNLGHTFGHALESAAGLGKISHGEAVAWGIARSCELGMELNITPQKRAAEIIALLNDFGYETRAPHPLNIPAEEMLKAMSSDKKKQNRTLAFIVPAPQGAEIAQIPDGSPLPKKIINRESQ</sequence>
<dbReference type="GO" id="GO:0003856">
    <property type="term" value="F:3-dehydroquinate synthase activity"/>
    <property type="evidence" value="ECO:0007669"/>
    <property type="project" value="UniProtKB-EC"/>
</dbReference>
<dbReference type="Pfam" id="PF01761">
    <property type="entry name" value="DHQ_synthase"/>
    <property type="match status" value="1"/>
</dbReference>
<dbReference type="STRING" id="545695.TREAZ_0665"/>